<dbReference type="SUPFAM" id="SSF47413">
    <property type="entry name" value="lambda repressor-like DNA-binding domains"/>
    <property type="match status" value="1"/>
</dbReference>
<dbReference type="InterPro" id="IPR001387">
    <property type="entry name" value="Cro/C1-type_HTH"/>
</dbReference>
<evidence type="ECO:0000313" key="3">
    <source>
        <dbReference type="Proteomes" id="UP001340816"/>
    </source>
</evidence>
<proteinExistence type="predicted"/>
<dbReference type="Proteomes" id="UP001340816">
    <property type="component" value="Chromosome"/>
</dbReference>
<sequence>MLAGQFTDAPPSGSTRRCTDCATRLNRYNDGLRCFACSRGVSLPEAAAPAIPPDVWSDREVQQALVERDFGALCLRVRGLTCMRQEDLVLLTGLSQPFLSMLESGRRKLTNIDKIVDLLAGLTVPEELAGLMLRKPNSYGAGGVGVDIRSKNQAPNDR</sequence>
<organism evidence="2 3">
    <name type="scientific">Streptomyces phaeochromogenes</name>
    <dbReference type="NCBI Taxonomy" id="1923"/>
    <lineage>
        <taxon>Bacteria</taxon>
        <taxon>Bacillati</taxon>
        <taxon>Actinomycetota</taxon>
        <taxon>Actinomycetes</taxon>
        <taxon>Kitasatosporales</taxon>
        <taxon>Streptomycetaceae</taxon>
        <taxon>Streptomyces</taxon>
        <taxon>Streptomyces phaeochromogenes group</taxon>
    </lineage>
</organism>
<gene>
    <name evidence="2" type="ORF">OHB35_14985</name>
</gene>
<accession>A0ABZ1HBC2</accession>
<dbReference type="Gene3D" id="1.10.260.40">
    <property type="entry name" value="lambda repressor-like DNA-binding domains"/>
    <property type="match status" value="1"/>
</dbReference>
<evidence type="ECO:0000259" key="1">
    <source>
        <dbReference type="PROSITE" id="PS50943"/>
    </source>
</evidence>
<dbReference type="EMBL" id="CP109135">
    <property type="protein sequence ID" value="WSD14438.1"/>
    <property type="molecule type" value="Genomic_DNA"/>
</dbReference>
<dbReference type="PROSITE" id="PS50943">
    <property type="entry name" value="HTH_CROC1"/>
    <property type="match status" value="1"/>
</dbReference>
<feature type="domain" description="HTH cro/C1-type" evidence="1">
    <location>
        <begin position="85"/>
        <end position="128"/>
    </location>
</feature>
<reference evidence="2 3" key="1">
    <citation type="submission" date="2022-10" db="EMBL/GenBank/DDBJ databases">
        <title>The complete genomes of actinobacterial strains from the NBC collection.</title>
        <authorList>
            <person name="Joergensen T.S."/>
            <person name="Alvarez Arevalo M."/>
            <person name="Sterndorff E.B."/>
            <person name="Faurdal D."/>
            <person name="Vuksanovic O."/>
            <person name="Mourched A.-S."/>
            <person name="Charusanti P."/>
            <person name="Shaw S."/>
            <person name="Blin K."/>
            <person name="Weber T."/>
        </authorList>
    </citation>
    <scope>NUCLEOTIDE SEQUENCE [LARGE SCALE GENOMIC DNA]</scope>
    <source>
        <strain evidence="2 3">NBC 01752</strain>
    </source>
</reference>
<dbReference type="RefSeq" id="WP_326759081.1">
    <property type="nucleotide sequence ID" value="NZ_CP109135.1"/>
</dbReference>
<dbReference type="CDD" id="cd00093">
    <property type="entry name" value="HTH_XRE"/>
    <property type="match status" value="1"/>
</dbReference>
<dbReference type="InterPro" id="IPR010982">
    <property type="entry name" value="Lambda_DNA-bd_dom_sf"/>
</dbReference>
<name>A0ABZ1HBC2_STRPH</name>
<keyword evidence="3" id="KW-1185">Reference proteome</keyword>
<evidence type="ECO:0000313" key="2">
    <source>
        <dbReference type="EMBL" id="WSD14438.1"/>
    </source>
</evidence>
<protein>
    <submittedName>
        <fullName evidence="2">Helix-turn-helix transcriptional regulator</fullName>
    </submittedName>
</protein>